<dbReference type="Proteomes" id="UP000789396">
    <property type="component" value="Unassembled WGS sequence"/>
</dbReference>
<comment type="caution">
    <text evidence="1">The sequence shown here is derived from an EMBL/GenBank/DDBJ whole genome shotgun (WGS) entry which is preliminary data.</text>
</comment>
<dbReference type="AlphaFoldDB" id="A0A9N9NGV4"/>
<organism evidence="1 2">
    <name type="scientific">Racocetra fulgida</name>
    <dbReference type="NCBI Taxonomy" id="60492"/>
    <lineage>
        <taxon>Eukaryota</taxon>
        <taxon>Fungi</taxon>
        <taxon>Fungi incertae sedis</taxon>
        <taxon>Mucoromycota</taxon>
        <taxon>Glomeromycotina</taxon>
        <taxon>Glomeromycetes</taxon>
        <taxon>Diversisporales</taxon>
        <taxon>Gigasporaceae</taxon>
        <taxon>Racocetra</taxon>
    </lineage>
</organism>
<dbReference type="InterPro" id="IPR027417">
    <property type="entry name" value="P-loop_NTPase"/>
</dbReference>
<feature type="non-terminal residue" evidence="1">
    <location>
        <position position="1"/>
    </location>
</feature>
<keyword evidence="2" id="KW-1185">Reference proteome</keyword>
<proteinExistence type="predicted"/>
<accession>A0A9N9NGV4</accession>
<protein>
    <submittedName>
        <fullName evidence="1">17707_t:CDS:1</fullName>
    </submittedName>
</protein>
<dbReference type="PANTHER" id="PTHR36168:SF1">
    <property type="entry name" value="ORC1-LIKE AAA ATPASE DOMAIN-CONTAINING PROTEIN"/>
    <property type="match status" value="1"/>
</dbReference>
<evidence type="ECO:0000313" key="2">
    <source>
        <dbReference type="Proteomes" id="UP000789396"/>
    </source>
</evidence>
<dbReference type="PANTHER" id="PTHR36168">
    <property type="entry name" value="CHROMOSOME 1, WHOLE GENOME SHOTGUN SEQUENCE"/>
    <property type="match status" value="1"/>
</dbReference>
<reference evidence="1" key="1">
    <citation type="submission" date="2021-06" db="EMBL/GenBank/DDBJ databases">
        <authorList>
            <person name="Kallberg Y."/>
            <person name="Tangrot J."/>
            <person name="Rosling A."/>
        </authorList>
    </citation>
    <scope>NUCLEOTIDE SEQUENCE</scope>
    <source>
        <strain evidence="1">IN212</strain>
    </source>
</reference>
<feature type="non-terminal residue" evidence="1">
    <location>
        <position position="135"/>
    </location>
</feature>
<dbReference type="EMBL" id="CAJVPZ010027996">
    <property type="protein sequence ID" value="CAG8730007.1"/>
    <property type="molecule type" value="Genomic_DNA"/>
</dbReference>
<dbReference type="OrthoDB" id="2411356at2759"/>
<evidence type="ECO:0000313" key="1">
    <source>
        <dbReference type="EMBL" id="CAG8730007.1"/>
    </source>
</evidence>
<name>A0A9N9NGV4_9GLOM</name>
<sequence>NYKWRSALDAFKRAAAAYKKKHKKLPVLVFDNISILNISHPEIIDILQENAKRSADMLEYTIVFITSEGSVLNRMRGNPIVEIGDVTEGEAIDFLVNRHKVCNDAEAKKLYEFIGGRILELHYAAEDIHKKLSFE</sequence>
<gene>
    <name evidence="1" type="ORF">RFULGI_LOCUS12058</name>
</gene>
<dbReference type="SUPFAM" id="SSF52540">
    <property type="entry name" value="P-loop containing nucleoside triphosphate hydrolases"/>
    <property type="match status" value="1"/>
</dbReference>